<proteinExistence type="inferred from homology"/>
<dbReference type="InterPro" id="IPR041664">
    <property type="entry name" value="AAA_16"/>
</dbReference>
<dbReference type="SUPFAM" id="SSF46894">
    <property type="entry name" value="C-terminal effector domain of the bipartite response regulators"/>
    <property type="match status" value="1"/>
</dbReference>
<dbReference type="Pfam" id="PF00486">
    <property type="entry name" value="Trans_reg_C"/>
    <property type="match status" value="1"/>
</dbReference>
<accession>A0ABU1PMQ6</accession>
<sequence length="1165" mass="122201">MSATAPVTAALLGPARAWREGTEVDLGTARRRAVFAVLALRADQVVSRDELVDAVWGDAPPATAAASLHTYVSGLRRVLEPARSKRSASRVLVSAGSGYSLKLAEDGLDVHRFERHRERAAALGAHDPAAALAELDLARALWRGDALSGVPGPFAEAQRTRLRELRLAVAERRAELALVLGRHADVVADLAVLVDEHPLREGLRALLITALHRGGRSGEALEAFQDARRVLVERLGIEPGAALREAHQRVLADEGAGARSALPAPGPVAVAVGGGPAIPGPAVRAPGGKGLPGGPPDPDPAMPAAGVFVGRDLELGVLRRALADAAGGRGRSVWVEGEPGIGRSALLATGLAGAPDAGFQVAWGAGDEVAPRTPLRVVLQALGVAETSPDPRRAELARALRAPAVGDPVPVVVDRLLALVNELCAEAPLAVVVDDLQWADEASVLMWHRMLRVAHRLPLLLVAAVRSVPRRADVEQVRRAVVASGGQVVRLRPLSAEAGTALLANLVGAVPGESLRPVVECAGGNPLYTRDMVEALVRDHAIEVRDGVAETGAPLDDDPPRSLVSAVARRLAFLSPGTTEVLRSAALLGTEFALGDAATALGRPSSELIAAVEEATAAGVLDDAGPKLAFRHAVIREALYHGTPAAVRTALHRRVAQALATAGAPVELVVEQLAAAPGAVDPWAVDWLVDRGTALGRRAPDTAVRLLRAVVGGPALAAEHRERLAALLARLVFWLGREPEAEARYVLARTRDPHRAAEMRWMLAHVGYRRGRAAEAVDALRAASADPAVPPAWRARLEALLAAVLREGLDDVAAAEEVAHRAVRRGEEAGDEFAVAHALQALWQVDSVRRDHAGALARVERALAVIGGRPDFTELRLGLLDNKAFSLQNLDRLAEADEVLVAAREPVGGTASRDVRVTTAVQDYWSGRWDAAAEEGARALVSDAGTSFGLREHGPALLVHGVAALVAARRDRVDAAEAHLLAAAAHPLVTPSDREHADFLPAARAVLAERAGRPDEALAVLEPVLATTARMVLRHQWLPLLTRLAVDRGRRDLAARALAVAEEEAAAEREPARAAAALVWCRGLVEGDPAPVLEAVARFRAVGRPVELAGALEDAAVLSGSASALAEAVRGYRAVGAVHDARRADVRWRAATTGTGTAEGTAWSG</sequence>
<dbReference type="InterPro" id="IPR016032">
    <property type="entry name" value="Sig_transdc_resp-reg_C-effctor"/>
</dbReference>
<evidence type="ECO:0000256" key="1">
    <source>
        <dbReference type="ARBA" id="ARBA00005820"/>
    </source>
</evidence>
<dbReference type="GO" id="GO:0003677">
    <property type="term" value="F:DNA binding"/>
    <property type="evidence" value="ECO:0007669"/>
    <property type="project" value="UniProtKB-KW"/>
</dbReference>
<feature type="DNA-binding region" description="OmpR/PhoB-type" evidence="5">
    <location>
        <begin position="1"/>
        <end position="103"/>
    </location>
</feature>
<name>A0ABU1PMQ6_9PSEU</name>
<dbReference type="InterPro" id="IPR036388">
    <property type="entry name" value="WH-like_DNA-bd_sf"/>
</dbReference>
<dbReference type="Gene3D" id="1.10.10.10">
    <property type="entry name" value="Winged helix-like DNA-binding domain superfamily/Winged helix DNA-binding domain"/>
    <property type="match status" value="1"/>
</dbReference>
<organism evidence="7 8">
    <name type="scientific">Saccharothrix longispora</name>
    <dbReference type="NCBI Taxonomy" id="33920"/>
    <lineage>
        <taxon>Bacteria</taxon>
        <taxon>Bacillati</taxon>
        <taxon>Actinomycetota</taxon>
        <taxon>Actinomycetes</taxon>
        <taxon>Pseudonocardiales</taxon>
        <taxon>Pseudonocardiaceae</taxon>
        <taxon>Saccharothrix</taxon>
    </lineage>
</organism>
<dbReference type="SUPFAM" id="SSF48452">
    <property type="entry name" value="TPR-like"/>
    <property type="match status" value="1"/>
</dbReference>
<evidence type="ECO:0000313" key="7">
    <source>
        <dbReference type="EMBL" id="MDR6591903.1"/>
    </source>
</evidence>
<evidence type="ECO:0000313" key="8">
    <source>
        <dbReference type="Proteomes" id="UP001268819"/>
    </source>
</evidence>
<keyword evidence="8" id="KW-1185">Reference proteome</keyword>
<dbReference type="Pfam" id="PF13191">
    <property type="entry name" value="AAA_16"/>
    <property type="match status" value="1"/>
</dbReference>
<dbReference type="EMBL" id="JAVDSG010000001">
    <property type="protein sequence ID" value="MDR6591903.1"/>
    <property type="molecule type" value="Genomic_DNA"/>
</dbReference>
<dbReference type="PROSITE" id="PS51755">
    <property type="entry name" value="OMPR_PHOB"/>
    <property type="match status" value="1"/>
</dbReference>
<reference evidence="7 8" key="1">
    <citation type="submission" date="2023-07" db="EMBL/GenBank/DDBJ databases">
        <title>Sequencing the genomes of 1000 actinobacteria strains.</title>
        <authorList>
            <person name="Klenk H.-P."/>
        </authorList>
    </citation>
    <scope>NUCLEOTIDE SEQUENCE [LARGE SCALE GENOMIC DNA]</scope>
    <source>
        <strain evidence="7 8">DSM 43749</strain>
    </source>
</reference>
<dbReference type="PANTHER" id="PTHR35807:SF1">
    <property type="entry name" value="TRANSCRIPTIONAL REGULATOR REDD"/>
    <property type="match status" value="1"/>
</dbReference>
<keyword evidence="4" id="KW-0804">Transcription</keyword>
<evidence type="ECO:0000256" key="4">
    <source>
        <dbReference type="ARBA" id="ARBA00023163"/>
    </source>
</evidence>
<protein>
    <submittedName>
        <fullName evidence="7">DNA-binding SARP family transcriptional activator</fullName>
    </submittedName>
</protein>
<dbReference type="CDD" id="cd00383">
    <property type="entry name" value="trans_reg_C"/>
    <property type="match status" value="1"/>
</dbReference>
<dbReference type="InterPro" id="IPR011990">
    <property type="entry name" value="TPR-like_helical_dom_sf"/>
</dbReference>
<feature type="domain" description="OmpR/PhoB-type" evidence="6">
    <location>
        <begin position="1"/>
        <end position="103"/>
    </location>
</feature>
<evidence type="ECO:0000259" key="6">
    <source>
        <dbReference type="PROSITE" id="PS51755"/>
    </source>
</evidence>
<evidence type="ECO:0000256" key="3">
    <source>
        <dbReference type="ARBA" id="ARBA00023125"/>
    </source>
</evidence>
<gene>
    <name evidence="7" type="ORF">J2S66_000287</name>
</gene>
<dbReference type="Pfam" id="PF03704">
    <property type="entry name" value="BTAD"/>
    <property type="match status" value="1"/>
</dbReference>
<dbReference type="SUPFAM" id="SSF52540">
    <property type="entry name" value="P-loop containing nucleoside triphosphate hydrolases"/>
    <property type="match status" value="1"/>
</dbReference>
<evidence type="ECO:0000256" key="5">
    <source>
        <dbReference type="PROSITE-ProRule" id="PRU01091"/>
    </source>
</evidence>
<comment type="caution">
    <text evidence="7">The sequence shown here is derived from an EMBL/GenBank/DDBJ whole genome shotgun (WGS) entry which is preliminary data.</text>
</comment>
<dbReference type="SMART" id="SM01043">
    <property type="entry name" value="BTAD"/>
    <property type="match status" value="1"/>
</dbReference>
<dbReference type="InterPro" id="IPR027417">
    <property type="entry name" value="P-loop_NTPase"/>
</dbReference>
<dbReference type="RefSeq" id="WP_310302750.1">
    <property type="nucleotide sequence ID" value="NZ_BAAAXB010000001.1"/>
</dbReference>
<dbReference type="SMART" id="SM00862">
    <property type="entry name" value="Trans_reg_C"/>
    <property type="match status" value="1"/>
</dbReference>
<comment type="similarity">
    <text evidence="1">Belongs to the AfsR/DnrI/RedD regulatory family.</text>
</comment>
<evidence type="ECO:0000256" key="2">
    <source>
        <dbReference type="ARBA" id="ARBA00023015"/>
    </source>
</evidence>
<keyword evidence="3 5" id="KW-0238">DNA-binding</keyword>
<keyword evidence="2" id="KW-0805">Transcription regulation</keyword>
<dbReference type="InterPro" id="IPR005158">
    <property type="entry name" value="BTAD"/>
</dbReference>
<dbReference type="Proteomes" id="UP001268819">
    <property type="component" value="Unassembled WGS sequence"/>
</dbReference>
<dbReference type="InterPro" id="IPR001867">
    <property type="entry name" value="OmpR/PhoB-type_DNA-bd"/>
</dbReference>
<dbReference type="PANTHER" id="PTHR35807">
    <property type="entry name" value="TRANSCRIPTIONAL REGULATOR REDD-RELATED"/>
    <property type="match status" value="1"/>
</dbReference>
<dbReference type="Gene3D" id="1.25.40.10">
    <property type="entry name" value="Tetratricopeptide repeat domain"/>
    <property type="match status" value="2"/>
</dbReference>
<dbReference type="CDD" id="cd15831">
    <property type="entry name" value="BTAD"/>
    <property type="match status" value="1"/>
</dbReference>
<dbReference type="InterPro" id="IPR051677">
    <property type="entry name" value="AfsR-DnrI-RedD_regulator"/>
</dbReference>